<proteinExistence type="predicted"/>
<evidence type="ECO:0000313" key="2">
    <source>
        <dbReference type="EMBL" id="SEF62150.1"/>
    </source>
</evidence>
<protein>
    <submittedName>
        <fullName evidence="2">Oligosaccharide repeat unit polymerase</fullName>
    </submittedName>
</protein>
<feature type="transmembrane region" description="Helical" evidence="1">
    <location>
        <begin position="121"/>
        <end position="143"/>
    </location>
</feature>
<dbReference type="EMBL" id="FNUV01000002">
    <property type="protein sequence ID" value="SEF62150.1"/>
    <property type="molecule type" value="Genomic_DNA"/>
</dbReference>
<sequence>MLMENIDFLYSFILCVVFAIANFLKLGMRNKTYVLPSTFFALMWGLTSLGGFLYSNLLVGVTDYYNGADYLQEISSYQLMILIVVFSAFLLARFKRRKVAVKVTANFGSADIVSIRRKMRWVLYLFFAIGMYRLVSVVSVTGWDYSAMRSYYIDSRSHFSFFDSNVIRIGSYLCQFAVFYICILGMETALQGIRLKKFIREFLLFIPFQMSFGGRLFILSFFVPFIFSYLLTYSIAVIRDKDKKIDRKFLLVLASPIIMLVVVQILKMNETINIKTIEAYSSEIFYTSTSYIHMNELWGSLPPEYSLGYGLNCLGIGSSVYNHIIEMWNVVYNPASVCVPSMIPQVFLDFGKCGSLVFFFIVFYMIEEKAIACLKNLTTRNMLLIILLCQITYQTASSSAFDCLRAFIVGYVALVLFAHMTQLKSL</sequence>
<dbReference type="Proteomes" id="UP000236735">
    <property type="component" value="Unassembled WGS sequence"/>
</dbReference>
<keyword evidence="1" id="KW-0472">Membrane</keyword>
<feature type="transmembrane region" description="Helical" evidence="1">
    <location>
        <begin position="403"/>
        <end position="420"/>
    </location>
</feature>
<dbReference type="NCBIfam" id="TIGR04370">
    <property type="entry name" value="glyco_rpt_poly"/>
    <property type="match status" value="1"/>
</dbReference>
<feature type="transmembrane region" description="Helical" evidence="1">
    <location>
        <begin position="74"/>
        <end position="92"/>
    </location>
</feature>
<dbReference type="AlphaFoldDB" id="A0A1H5THC0"/>
<reference evidence="2 3" key="1">
    <citation type="submission" date="2016-10" db="EMBL/GenBank/DDBJ databases">
        <authorList>
            <person name="de Groot N.N."/>
        </authorList>
    </citation>
    <scope>NUCLEOTIDE SEQUENCE [LARGE SCALE GENOMIC DNA]</scope>
    <source>
        <strain evidence="2 3">AR32</strain>
    </source>
</reference>
<keyword evidence="1" id="KW-0812">Transmembrane</keyword>
<feature type="transmembrane region" description="Helical" evidence="1">
    <location>
        <begin position="378"/>
        <end position="396"/>
    </location>
</feature>
<organism evidence="2 3">
    <name type="scientific">Xylanibacter ruminicola</name>
    <name type="common">Prevotella ruminicola</name>
    <dbReference type="NCBI Taxonomy" id="839"/>
    <lineage>
        <taxon>Bacteria</taxon>
        <taxon>Pseudomonadati</taxon>
        <taxon>Bacteroidota</taxon>
        <taxon>Bacteroidia</taxon>
        <taxon>Bacteroidales</taxon>
        <taxon>Prevotellaceae</taxon>
        <taxon>Xylanibacter</taxon>
    </lineage>
</organism>
<feature type="transmembrane region" description="Helical" evidence="1">
    <location>
        <begin position="249"/>
        <end position="266"/>
    </location>
</feature>
<feature type="transmembrane region" description="Helical" evidence="1">
    <location>
        <begin position="33"/>
        <end position="54"/>
    </location>
</feature>
<keyword evidence="1" id="KW-1133">Transmembrane helix</keyword>
<accession>A0A1H5THC0</accession>
<gene>
    <name evidence="2" type="ORF">SAMN05216354_1063</name>
</gene>
<feature type="transmembrane region" description="Helical" evidence="1">
    <location>
        <begin position="6"/>
        <end position="24"/>
    </location>
</feature>
<name>A0A1H5THC0_XYLRU</name>
<feature type="transmembrane region" description="Helical" evidence="1">
    <location>
        <begin position="202"/>
        <end position="229"/>
    </location>
</feature>
<feature type="transmembrane region" description="Helical" evidence="1">
    <location>
        <begin position="346"/>
        <end position="366"/>
    </location>
</feature>
<evidence type="ECO:0000256" key="1">
    <source>
        <dbReference type="SAM" id="Phobius"/>
    </source>
</evidence>
<evidence type="ECO:0000313" key="3">
    <source>
        <dbReference type="Proteomes" id="UP000236735"/>
    </source>
</evidence>